<feature type="region of interest" description="Disordered" evidence="6">
    <location>
        <begin position="1"/>
        <end position="37"/>
    </location>
</feature>
<dbReference type="AlphaFoldDB" id="A0A0G4ILA5"/>
<dbReference type="OMA" id="DMWRELW"/>
<dbReference type="Proteomes" id="UP000039324">
    <property type="component" value="Unassembled WGS sequence"/>
</dbReference>
<organism evidence="8 10">
    <name type="scientific">Plasmodiophora brassicae</name>
    <name type="common">Clubroot disease agent</name>
    <dbReference type="NCBI Taxonomy" id="37360"/>
    <lineage>
        <taxon>Eukaryota</taxon>
        <taxon>Sar</taxon>
        <taxon>Rhizaria</taxon>
        <taxon>Endomyxa</taxon>
        <taxon>Phytomyxea</taxon>
        <taxon>Plasmodiophorida</taxon>
        <taxon>Plasmodiophoridae</taxon>
        <taxon>Plasmodiophora</taxon>
    </lineage>
</organism>
<keyword evidence="2" id="KW-0963">Cytoplasm</keyword>
<evidence type="ECO:0000313" key="8">
    <source>
        <dbReference type="EMBL" id="CEO95877.1"/>
    </source>
</evidence>
<dbReference type="Pfam" id="PF01926">
    <property type="entry name" value="MMR_HSR1"/>
    <property type="match status" value="1"/>
</dbReference>
<evidence type="ECO:0000313" key="11">
    <source>
        <dbReference type="Proteomes" id="UP000290189"/>
    </source>
</evidence>
<keyword evidence="5" id="KW-0342">GTP-binding</keyword>
<gene>
    <name evidence="8" type="ORF">PBRA_004590</name>
    <name evidence="9" type="ORF">PLBR_LOCUS7375</name>
</gene>
<keyword evidence="9" id="KW-0496">Mitochondrion</keyword>
<dbReference type="PROSITE" id="PS51721">
    <property type="entry name" value="G_CP"/>
    <property type="match status" value="1"/>
</dbReference>
<dbReference type="GO" id="GO:0005829">
    <property type="term" value="C:cytosol"/>
    <property type="evidence" value="ECO:0007669"/>
    <property type="project" value="TreeGrafter"/>
</dbReference>
<dbReference type="SUPFAM" id="SSF52540">
    <property type="entry name" value="P-loop containing nucleoside triphosphate hydrolases"/>
    <property type="match status" value="1"/>
</dbReference>
<protein>
    <recommendedName>
        <fullName evidence="7">CP-type G domain-containing protein</fullName>
    </recommendedName>
</protein>
<evidence type="ECO:0000259" key="7">
    <source>
        <dbReference type="PROSITE" id="PS51721"/>
    </source>
</evidence>
<sequence>MGKKQDAKSGLGNAIQNAGNAPRTRKQRQDRHLQDVGVDTKSSLSSIIERNDLDEFVAVAMLEQREFVAERGTVHIVDDGTSDVSLPKPSRLPEMYDYAALPIPRRPPWTTDMTRDELEQLERTAFLDWRRDLAHLAEQSKLAITPYEKNLEVWRQLWRVMERSDVVVQIVDARNPLLFLCKDIETVVGPIGKRTLLVVNKADFLSEHMRLCWADYFITKGIEFVFFSAKNEQIRRESEIAESQSGDDDEEPVQRGEEQAEVAPITPISILDTAQLIDRFLSVVNVDRTITVGLIGYPNVGKSSIINALMGEKRVGVASMPGKTRHFQTLILSDRVTLCDCPGLVFPTFMNSQADLVVNGILPIDRLRDFLSPCELVASRVERLQFQNLYGLRFPADLEQLTGRDVLVEFARVRGLVTGRALPDEAMAARYILKDFTNGRLLYCHPPPNCNTTLFLKSITAESLQMCRPQKASPSTTSVDSILESVVTPANPMAGRSGWSMKKEMRQAKARAKAHERGRLAAEVDVASQEGSKARAGKSRNVIAITGY</sequence>
<keyword evidence="10" id="KW-1185">Reference proteome</keyword>
<evidence type="ECO:0000256" key="2">
    <source>
        <dbReference type="ARBA" id="ARBA00022490"/>
    </source>
</evidence>
<dbReference type="InterPro" id="IPR030378">
    <property type="entry name" value="G_CP_dom"/>
</dbReference>
<dbReference type="GO" id="GO:0005525">
    <property type="term" value="F:GTP binding"/>
    <property type="evidence" value="ECO:0007669"/>
    <property type="project" value="UniProtKB-KW"/>
</dbReference>
<dbReference type="EMBL" id="OVEO01000013">
    <property type="protein sequence ID" value="SPR00160.1"/>
    <property type="molecule type" value="Genomic_DNA"/>
</dbReference>
<dbReference type="Gene3D" id="3.40.50.300">
    <property type="entry name" value="P-loop containing nucleotide triphosphate hydrolases"/>
    <property type="match status" value="1"/>
</dbReference>
<accession>A0A0G4ILA5</accession>
<reference evidence="8 10" key="1">
    <citation type="submission" date="2015-02" db="EMBL/GenBank/DDBJ databases">
        <authorList>
            <person name="Chooi Y.-H."/>
        </authorList>
    </citation>
    <scope>NUCLEOTIDE SEQUENCE [LARGE SCALE GENOMIC DNA]</scope>
    <source>
        <strain evidence="8">E3</strain>
    </source>
</reference>
<geneLocation type="mitochondrion" evidence="9"/>
<dbReference type="PANTHER" id="PTHR45709:SF2">
    <property type="entry name" value="LARGE SUBUNIT GTPASE 1 HOMOLOG"/>
    <property type="match status" value="1"/>
</dbReference>
<keyword evidence="3" id="KW-0547">Nucleotide-binding</keyword>
<evidence type="ECO:0000256" key="5">
    <source>
        <dbReference type="ARBA" id="ARBA00023134"/>
    </source>
</evidence>
<evidence type="ECO:0000256" key="4">
    <source>
        <dbReference type="ARBA" id="ARBA00022801"/>
    </source>
</evidence>
<dbReference type="EMBL" id="CDSF01000035">
    <property type="protein sequence ID" value="CEO95877.1"/>
    <property type="molecule type" value="Genomic_DNA"/>
</dbReference>
<dbReference type="OrthoDB" id="61815at2759"/>
<dbReference type="Proteomes" id="UP000290189">
    <property type="component" value="Unassembled WGS sequence"/>
</dbReference>
<dbReference type="CDD" id="cd01857">
    <property type="entry name" value="HSR1_MMR1"/>
    <property type="match status" value="1"/>
</dbReference>
<evidence type="ECO:0000313" key="9">
    <source>
        <dbReference type="EMBL" id="SPR00160.1"/>
    </source>
</evidence>
<feature type="region of interest" description="Disordered" evidence="6">
    <location>
        <begin position="237"/>
        <end position="260"/>
    </location>
</feature>
<feature type="domain" description="CP-type G" evidence="7">
    <location>
        <begin position="154"/>
        <end position="347"/>
    </location>
</feature>
<evidence type="ECO:0000256" key="1">
    <source>
        <dbReference type="ARBA" id="ARBA00004496"/>
    </source>
</evidence>
<comment type="subcellular location">
    <subcellularLocation>
        <location evidence="1">Cytoplasm</location>
    </subcellularLocation>
</comment>
<proteinExistence type="predicted"/>
<evidence type="ECO:0000256" key="6">
    <source>
        <dbReference type="SAM" id="MobiDB-lite"/>
    </source>
</evidence>
<dbReference type="InterPro" id="IPR006073">
    <property type="entry name" value="GTP-bd"/>
</dbReference>
<reference evidence="9 11" key="2">
    <citation type="submission" date="2018-03" db="EMBL/GenBank/DDBJ databases">
        <authorList>
            <person name="Fogelqvist J."/>
        </authorList>
    </citation>
    <scope>NUCLEOTIDE SEQUENCE [LARGE SCALE GENOMIC DNA]</scope>
</reference>
<dbReference type="InterPro" id="IPR027417">
    <property type="entry name" value="P-loop_NTPase"/>
</dbReference>
<dbReference type="PANTHER" id="PTHR45709">
    <property type="entry name" value="LARGE SUBUNIT GTPASE 1 HOMOLOG-RELATED"/>
    <property type="match status" value="1"/>
</dbReference>
<keyword evidence="4" id="KW-0378">Hydrolase</keyword>
<evidence type="ECO:0000313" key="10">
    <source>
        <dbReference type="Proteomes" id="UP000039324"/>
    </source>
</evidence>
<name>A0A0G4ILA5_PLABS</name>
<dbReference type="GO" id="GO:0003924">
    <property type="term" value="F:GTPase activity"/>
    <property type="evidence" value="ECO:0007669"/>
    <property type="project" value="InterPro"/>
</dbReference>
<dbReference type="InterPro" id="IPR043358">
    <property type="entry name" value="GNL1-like"/>
</dbReference>
<evidence type="ECO:0000256" key="3">
    <source>
        <dbReference type="ARBA" id="ARBA00022741"/>
    </source>
</evidence>
<dbReference type="STRING" id="37360.A0A0G4ILA5"/>